<proteinExistence type="predicted"/>
<dbReference type="Proteomes" id="UP000831532">
    <property type="component" value="Chromosome"/>
</dbReference>
<protein>
    <submittedName>
        <fullName evidence="1">Uncharacterized protein</fullName>
    </submittedName>
</protein>
<evidence type="ECO:0000313" key="1">
    <source>
        <dbReference type="EMBL" id="UOD33693.1"/>
    </source>
</evidence>
<dbReference type="RefSeq" id="WP_243491187.1">
    <property type="nucleotide sequence ID" value="NZ_CP063361.1"/>
</dbReference>
<gene>
    <name evidence="1" type="ORF">INH39_31970</name>
</gene>
<sequence>MLDGKLRRHINPRSGLRRLVDMHEYRFVCHVGLLNHCNALAARQAEPPCPLARAPVQARSSKLVGVNNAGAVRSPSWIMQINQSFDWPRANWFTEFFRSMKIAPAVVSTWC</sequence>
<keyword evidence="2" id="KW-1185">Reference proteome</keyword>
<evidence type="ECO:0000313" key="2">
    <source>
        <dbReference type="Proteomes" id="UP000831532"/>
    </source>
</evidence>
<accession>A0ABY4AFX3</accession>
<reference evidence="1 2" key="1">
    <citation type="submission" date="2020-10" db="EMBL/GenBank/DDBJ databases">
        <title>Genome analysis of Massilia species.</title>
        <authorList>
            <person name="Jung D.-H."/>
        </authorList>
    </citation>
    <scope>NUCLEOTIDE SEQUENCE [LARGE SCALE GENOMIC DNA]</scope>
    <source>
        <strain evidence="2">sipir</strain>
    </source>
</reference>
<organism evidence="1 2">
    <name type="scientific">Massilia violaceinigra</name>
    <dbReference type="NCBI Taxonomy" id="2045208"/>
    <lineage>
        <taxon>Bacteria</taxon>
        <taxon>Pseudomonadati</taxon>
        <taxon>Pseudomonadota</taxon>
        <taxon>Betaproteobacteria</taxon>
        <taxon>Burkholderiales</taxon>
        <taxon>Oxalobacteraceae</taxon>
        <taxon>Telluria group</taxon>
        <taxon>Massilia</taxon>
    </lineage>
</organism>
<name>A0ABY4AFX3_9BURK</name>
<dbReference type="EMBL" id="CP063361">
    <property type="protein sequence ID" value="UOD33693.1"/>
    <property type="molecule type" value="Genomic_DNA"/>
</dbReference>